<accession>A0ABT9Z575</accession>
<name>A0ABT9Z575_9BACI</name>
<sequence>MISLTEQDVEFLQYYYHLLDTIEEGFDYILNSFMEIENIENNQVFKDILIAFYYIDSSRTLLEKTFHNDKCLLHSIHKFDEIIELLEDELRCNTSFEQSLFMKHQLIPAFLNWKASMQTNIKTYVLH</sequence>
<gene>
    <name evidence="2" type="ORF">J2S02_003464</name>
</gene>
<protein>
    <recommendedName>
        <fullName evidence="1">DUF8042 domain-containing protein</fullName>
    </recommendedName>
</protein>
<proteinExistence type="predicted"/>
<evidence type="ECO:0000259" key="1">
    <source>
        <dbReference type="Pfam" id="PF26154"/>
    </source>
</evidence>
<evidence type="ECO:0000313" key="3">
    <source>
        <dbReference type="Proteomes" id="UP001232245"/>
    </source>
</evidence>
<dbReference type="Proteomes" id="UP001232245">
    <property type="component" value="Unassembled WGS sequence"/>
</dbReference>
<keyword evidence="3" id="KW-1185">Reference proteome</keyword>
<dbReference type="EMBL" id="JAUSTZ010000008">
    <property type="protein sequence ID" value="MDQ0227119.1"/>
    <property type="molecule type" value="Genomic_DNA"/>
</dbReference>
<evidence type="ECO:0000313" key="2">
    <source>
        <dbReference type="EMBL" id="MDQ0227119.1"/>
    </source>
</evidence>
<feature type="domain" description="DUF8042" evidence="1">
    <location>
        <begin position="5"/>
        <end position="122"/>
    </location>
</feature>
<dbReference type="InterPro" id="IPR058355">
    <property type="entry name" value="DUF8042"/>
</dbReference>
<organism evidence="2 3">
    <name type="scientific">Metabacillus niabensis</name>
    <dbReference type="NCBI Taxonomy" id="324854"/>
    <lineage>
        <taxon>Bacteria</taxon>
        <taxon>Bacillati</taxon>
        <taxon>Bacillota</taxon>
        <taxon>Bacilli</taxon>
        <taxon>Bacillales</taxon>
        <taxon>Bacillaceae</taxon>
        <taxon>Metabacillus</taxon>
    </lineage>
</organism>
<reference evidence="2 3" key="1">
    <citation type="submission" date="2023-07" db="EMBL/GenBank/DDBJ databases">
        <title>Genomic Encyclopedia of Type Strains, Phase IV (KMG-IV): sequencing the most valuable type-strain genomes for metagenomic binning, comparative biology and taxonomic classification.</title>
        <authorList>
            <person name="Goeker M."/>
        </authorList>
    </citation>
    <scope>NUCLEOTIDE SEQUENCE [LARGE SCALE GENOMIC DNA]</scope>
    <source>
        <strain evidence="2 3">DSM 17723</strain>
    </source>
</reference>
<comment type="caution">
    <text evidence="2">The sequence shown here is derived from an EMBL/GenBank/DDBJ whole genome shotgun (WGS) entry which is preliminary data.</text>
</comment>
<dbReference type="RefSeq" id="WP_145581240.1">
    <property type="nucleotide sequence ID" value="NZ_CADEPK010000330.1"/>
</dbReference>
<dbReference type="Pfam" id="PF26154">
    <property type="entry name" value="DUF8042"/>
    <property type="match status" value="1"/>
</dbReference>